<keyword evidence="2" id="KW-0812">Transmembrane</keyword>
<evidence type="ECO:0000313" key="9">
    <source>
        <dbReference type="Proteomes" id="UP001159641"/>
    </source>
</evidence>
<dbReference type="InterPro" id="IPR037723">
    <property type="entry name" value="C2D_Ferlin"/>
</dbReference>
<dbReference type="SMART" id="SM01201">
    <property type="entry name" value="FerB"/>
    <property type="match status" value="1"/>
</dbReference>
<evidence type="ECO:0000256" key="3">
    <source>
        <dbReference type="ARBA" id="ARBA00022737"/>
    </source>
</evidence>
<name>A0AB34HX75_ESCRO</name>
<dbReference type="SMART" id="SM00239">
    <property type="entry name" value="C2"/>
    <property type="match status" value="2"/>
</dbReference>
<dbReference type="CDD" id="cd04018">
    <property type="entry name" value="C2C_Ferlin"/>
    <property type="match status" value="1"/>
</dbReference>
<feature type="domain" description="C2" evidence="7">
    <location>
        <begin position="910"/>
        <end position="1038"/>
    </location>
</feature>
<feature type="domain" description="C2" evidence="7">
    <location>
        <begin position="252"/>
        <end position="383"/>
    </location>
</feature>
<keyword evidence="9" id="KW-1185">Reference proteome</keyword>
<dbReference type="Pfam" id="PF08151">
    <property type="entry name" value="FerI"/>
    <property type="match status" value="1"/>
</dbReference>
<dbReference type="CDD" id="cd04017">
    <property type="entry name" value="C2D_Ferlin"/>
    <property type="match status" value="1"/>
</dbReference>
<dbReference type="EMBL" id="JAIQCJ010000492">
    <property type="protein sequence ID" value="KAJ8796246.1"/>
    <property type="molecule type" value="Genomic_DNA"/>
</dbReference>
<evidence type="ECO:0000256" key="5">
    <source>
        <dbReference type="ARBA" id="ARBA00023136"/>
    </source>
</evidence>
<dbReference type="SMART" id="SM01202">
    <property type="entry name" value="FerI"/>
    <property type="match status" value="1"/>
</dbReference>
<feature type="region of interest" description="Disordered" evidence="6">
    <location>
        <begin position="494"/>
        <end position="548"/>
    </location>
</feature>
<feature type="domain" description="C2" evidence="7">
    <location>
        <begin position="1084"/>
        <end position="1211"/>
    </location>
</feature>
<dbReference type="InterPro" id="IPR012968">
    <property type="entry name" value="FerIin_dom"/>
</dbReference>
<dbReference type="GO" id="GO:0005509">
    <property type="term" value="F:calcium ion binding"/>
    <property type="evidence" value="ECO:0007669"/>
    <property type="project" value="TreeGrafter"/>
</dbReference>
<comment type="subcellular location">
    <subcellularLocation>
        <location evidence="1">Membrane</location>
        <topology evidence="1">Single-pass membrane protein</topology>
    </subcellularLocation>
</comment>
<proteinExistence type="predicted"/>
<dbReference type="SUPFAM" id="SSF49562">
    <property type="entry name" value="C2 domain (Calcium/lipid-binding domain, CaLB)"/>
    <property type="match status" value="3"/>
</dbReference>
<evidence type="ECO:0000256" key="1">
    <source>
        <dbReference type="ARBA" id="ARBA00004167"/>
    </source>
</evidence>
<accession>A0AB34HX75</accession>
<evidence type="ECO:0000256" key="2">
    <source>
        <dbReference type="ARBA" id="ARBA00022692"/>
    </source>
</evidence>
<protein>
    <recommendedName>
        <fullName evidence="7">C2 domain-containing protein</fullName>
    </recommendedName>
</protein>
<dbReference type="PANTHER" id="PTHR12546:SF32">
    <property type="entry name" value="OTOFERLIN"/>
    <property type="match status" value="1"/>
</dbReference>
<organism evidence="8 9">
    <name type="scientific">Eschrichtius robustus</name>
    <name type="common">California gray whale</name>
    <name type="synonym">Eschrichtius gibbosus</name>
    <dbReference type="NCBI Taxonomy" id="9764"/>
    <lineage>
        <taxon>Eukaryota</taxon>
        <taxon>Metazoa</taxon>
        <taxon>Chordata</taxon>
        <taxon>Craniata</taxon>
        <taxon>Vertebrata</taxon>
        <taxon>Euteleostomi</taxon>
        <taxon>Mammalia</taxon>
        <taxon>Eutheria</taxon>
        <taxon>Laurasiatheria</taxon>
        <taxon>Artiodactyla</taxon>
        <taxon>Whippomorpha</taxon>
        <taxon>Cetacea</taxon>
        <taxon>Mysticeti</taxon>
        <taxon>Eschrichtiidae</taxon>
        <taxon>Eschrichtius</taxon>
    </lineage>
</organism>
<dbReference type="Pfam" id="PF08150">
    <property type="entry name" value="FerB"/>
    <property type="match status" value="1"/>
</dbReference>
<dbReference type="InterPro" id="IPR037722">
    <property type="entry name" value="C2C_Ferlin"/>
</dbReference>
<dbReference type="GO" id="GO:0007009">
    <property type="term" value="P:plasma membrane organization"/>
    <property type="evidence" value="ECO:0007669"/>
    <property type="project" value="TreeGrafter"/>
</dbReference>
<evidence type="ECO:0000313" key="8">
    <source>
        <dbReference type="EMBL" id="KAJ8796246.1"/>
    </source>
</evidence>
<comment type="caution">
    <text evidence="8">The sequence shown here is derived from an EMBL/GenBank/DDBJ whole genome shotgun (WGS) entry which is preliminary data.</text>
</comment>
<dbReference type="GO" id="GO:0048787">
    <property type="term" value="C:presynaptic active zone membrane"/>
    <property type="evidence" value="ECO:0007669"/>
    <property type="project" value="TreeGrafter"/>
</dbReference>
<evidence type="ECO:0000256" key="6">
    <source>
        <dbReference type="SAM" id="MobiDB-lite"/>
    </source>
</evidence>
<dbReference type="InterPro" id="IPR012561">
    <property type="entry name" value="Ferlin_B-domain"/>
</dbReference>
<sequence length="1300" mass="144804">MCCSRPHDSQLHRGRGDQWLPLLLVRTLGLKGNGQGADRHRQEGGAWHLASALQVTASLGPSPLQYFVFDFHVSPDVMFDKIIKISVIHSKNLLRSGTLVGSFKMDVGTVYSQPGEAVSAQSSGMQSDGVPSLHTVAVTTCAQSAGLTGGLQRRQHGPPFTAEGPGRQRSAGASLVTQLVYSEVPPWVGQQVQPLLLATAEHQFHHKWAILSDPDDISAGLKGYVKCDVAVMGKGDNIKTPHKANETDEDDIEGNLLLPEGVPPERQWARFYVKIYRAEGLPRMNTSLMANMKKAFIGENKDLVDPYVQVFFAGQKGKTSVQKSSYEPLWNEQVVFTDLFPPLCKRMKVQIRDSDKVNDVAIGTHFIDLRKISNDGDKGFLPTLGPAWVNMYGSTRNYTLLDEHQDLNEGLGEGVSFRARLMLGLAVEILDTSNPELTSSTEVQVEQATPVSESCVGKMEEFFLFGALLEASMIDRKNGDKPITFEVTIGNYGNEVDGLSRPQRPRPRPRKEPGDEEEVDLIQKSSDDETDEGGDLPSVSSSPPMRPQITDRNYFHLPYLERKPCIYIKSWWPDQRRRLYNANIVDHIADKLVRARPRRGGERQRACASEGLAQLGQLPGNTRVLSAGQHAVRLGEELQSGPCRTCVPVPAPAPGAVESLRAARSGVWEPWPIQPRVSLEEEGLNDVQEMIKTEKSYPERRLRGVLEELSCGCYRFLSLADKDQGHWSRTRLDRERLKSCMRELESMGQQAKTLRAQVKWHTVRDKLRLCQNFLHKLRFLADEPQHSVPDVFIWMMSNNKRIAYARVPSKDLLFSTVEEELGKDCAKVKTLFLKLPGKRGFGSAGWTVQAKLELYLWLGLSKQCKDFLCGLPCGFEEVRAAQGPGLHAFPPISLLYTSERGLPGLGGRAPAGGLFPEPQPASPTEKQAFQLRAHMYQARSLFAADSSGLSDPFARVFFINQSQCTEVLNETLCPTWDQMLVFDNLELYGEAHELRDDPPIIVIEIYDQDTMGKADFIGRTFAKPLVKMADEAYCPPRFPPQLEYYQIYRGNATAGDLLAAFELLQIGPAGKADLPPINGPVDVDRGPIMPVPMGIRPVLSKYRIEVLFWGLRDLKRVNLAQVDRPRVDIECAGKGVQSSLIHNYKKNPNFNTLVKWFEVDLPENELLHPPLNIRVVDCRAFGRYTLVGSHTVSSLRRFIYRPPDRSAPSWNTSGRLLQGRRVLYSAGPSSHPTGEVVVNMEPEVPVKKLETVVKLDATSDAVIKVDVVSVGTSGGLWGEKTLHYIGYQAKEDSIRDRATP</sequence>
<dbReference type="InterPro" id="IPR000008">
    <property type="entry name" value="C2_dom"/>
</dbReference>
<keyword evidence="3" id="KW-0677">Repeat</keyword>
<dbReference type="FunFam" id="2.60.40.150:FF:000089">
    <property type="entry name" value="otoferlin isoform X1"/>
    <property type="match status" value="1"/>
</dbReference>
<dbReference type="FunFam" id="2.60.40.150:FF:000034">
    <property type="entry name" value="otoferlin isoform X2"/>
    <property type="match status" value="1"/>
</dbReference>
<evidence type="ECO:0000256" key="4">
    <source>
        <dbReference type="ARBA" id="ARBA00022989"/>
    </source>
</evidence>
<dbReference type="GO" id="GO:0035612">
    <property type="term" value="F:AP-2 adaptor complex binding"/>
    <property type="evidence" value="ECO:0007669"/>
    <property type="project" value="TreeGrafter"/>
</dbReference>
<dbReference type="Gene3D" id="2.60.40.150">
    <property type="entry name" value="C2 domain"/>
    <property type="match status" value="2"/>
</dbReference>
<evidence type="ECO:0000259" key="7">
    <source>
        <dbReference type="PROSITE" id="PS50004"/>
    </source>
</evidence>
<reference evidence="8 9" key="1">
    <citation type="submission" date="2022-11" db="EMBL/GenBank/DDBJ databases">
        <title>Whole genome sequence of Eschrichtius robustus ER-17-0199.</title>
        <authorList>
            <person name="Bruniche-Olsen A."/>
            <person name="Black A.N."/>
            <person name="Fields C.J."/>
            <person name="Walden K."/>
            <person name="Dewoody J.A."/>
        </authorList>
    </citation>
    <scope>NUCLEOTIDE SEQUENCE [LARGE SCALE GENOMIC DNA]</scope>
    <source>
        <strain evidence="8">ER-17-0199</strain>
        <tissue evidence="8">Blubber</tissue>
    </source>
</reference>
<dbReference type="GO" id="GO:0016082">
    <property type="term" value="P:synaptic vesicle priming"/>
    <property type="evidence" value="ECO:0007669"/>
    <property type="project" value="TreeGrafter"/>
</dbReference>
<keyword evidence="4" id="KW-1133">Transmembrane helix</keyword>
<feature type="region of interest" description="Disordered" evidence="6">
    <location>
        <begin position="149"/>
        <end position="168"/>
    </location>
</feature>
<keyword evidence="5" id="KW-0472">Membrane</keyword>
<dbReference type="Proteomes" id="UP001159641">
    <property type="component" value="Unassembled WGS sequence"/>
</dbReference>
<dbReference type="PANTHER" id="PTHR12546">
    <property type="entry name" value="FER-1-LIKE"/>
    <property type="match status" value="1"/>
</dbReference>
<dbReference type="Pfam" id="PF00168">
    <property type="entry name" value="C2"/>
    <property type="match status" value="2"/>
</dbReference>
<dbReference type="GO" id="GO:0030672">
    <property type="term" value="C:synaptic vesicle membrane"/>
    <property type="evidence" value="ECO:0007669"/>
    <property type="project" value="TreeGrafter"/>
</dbReference>
<dbReference type="PROSITE" id="PS50004">
    <property type="entry name" value="C2"/>
    <property type="match status" value="3"/>
</dbReference>
<dbReference type="InterPro" id="IPR037721">
    <property type="entry name" value="Ferlin"/>
</dbReference>
<gene>
    <name evidence="8" type="ORF">J1605_018043</name>
</gene>
<dbReference type="InterPro" id="IPR035892">
    <property type="entry name" value="C2_domain_sf"/>
</dbReference>